<proteinExistence type="predicted"/>
<reference evidence="2 3" key="1">
    <citation type="submission" date="2014-04" db="EMBL/GenBank/DDBJ databases">
        <authorList>
            <consortium name="DOE Joint Genome Institute"/>
            <person name="Kuo A."/>
            <person name="Kohler A."/>
            <person name="Jargeat P."/>
            <person name="Nagy L.G."/>
            <person name="Floudas D."/>
            <person name="Copeland A."/>
            <person name="Barry K.W."/>
            <person name="Cichocki N."/>
            <person name="Veneault-Fourrey C."/>
            <person name="LaButti K."/>
            <person name="Lindquist E.A."/>
            <person name="Lipzen A."/>
            <person name="Lundell T."/>
            <person name="Morin E."/>
            <person name="Murat C."/>
            <person name="Sun H."/>
            <person name="Tunlid A."/>
            <person name="Henrissat B."/>
            <person name="Grigoriev I.V."/>
            <person name="Hibbett D.S."/>
            <person name="Martin F."/>
            <person name="Nordberg H.P."/>
            <person name="Cantor M.N."/>
            <person name="Hua S.X."/>
        </authorList>
    </citation>
    <scope>NUCLEOTIDE SEQUENCE [LARGE SCALE GENOMIC DNA]</scope>
    <source>
        <strain evidence="2 3">Ve08.2h10</strain>
    </source>
</reference>
<feature type="non-terminal residue" evidence="2">
    <location>
        <position position="1"/>
    </location>
</feature>
<keyword evidence="1" id="KW-0472">Membrane</keyword>
<dbReference type="STRING" id="930991.A0A0D0DWM3"/>
<sequence length="85" mass="9912">IEQWYEQNYPSFAIVGENGVTYDWSDKRTAVVRIEEKRAMQKHLANSSRSEPEMFPWAMATYIVSAFVLVIGLGAVLYIKVYRYE</sequence>
<organism evidence="2 3">
    <name type="scientific">Paxillus rubicundulus Ve08.2h10</name>
    <dbReference type="NCBI Taxonomy" id="930991"/>
    <lineage>
        <taxon>Eukaryota</taxon>
        <taxon>Fungi</taxon>
        <taxon>Dikarya</taxon>
        <taxon>Basidiomycota</taxon>
        <taxon>Agaricomycotina</taxon>
        <taxon>Agaricomycetes</taxon>
        <taxon>Agaricomycetidae</taxon>
        <taxon>Boletales</taxon>
        <taxon>Paxilineae</taxon>
        <taxon>Paxillaceae</taxon>
        <taxon>Paxillus</taxon>
    </lineage>
</organism>
<reference evidence="3" key="2">
    <citation type="submission" date="2015-01" db="EMBL/GenBank/DDBJ databases">
        <title>Evolutionary Origins and Diversification of the Mycorrhizal Mutualists.</title>
        <authorList>
            <consortium name="DOE Joint Genome Institute"/>
            <consortium name="Mycorrhizal Genomics Consortium"/>
            <person name="Kohler A."/>
            <person name="Kuo A."/>
            <person name="Nagy L.G."/>
            <person name="Floudas D."/>
            <person name="Copeland A."/>
            <person name="Barry K.W."/>
            <person name="Cichocki N."/>
            <person name="Veneault-Fourrey C."/>
            <person name="LaButti K."/>
            <person name="Lindquist E.A."/>
            <person name="Lipzen A."/>
            <person name="Lundell T."/>
            <person name="Morin E."/>
            <person name="Murat C."/>
            <person name="Riley R."/>
            <person name="Ohm R."/>
            <person name="Sun H."/>
            <person name="Tunlid A."/>
            <person name="Henrissat B."/>
            <person name="Grigoriev I.V."/>
            <person name="Hibbett D.S."/>
            <person name="Martin F."/>
        </authorList>
    </citation>
    <scope>NUCLEOTIDE SEQUENCE [LARGE SCALE GENOMIC DNA]</scope>
    <source>
        <strain evidence="3">Ve08.2h10</strain>
    </source>
</reference>
<dbReference type="Proteomes" id="UP000054538">
    <property type="component" value="Unassembled WGS sequence"/>
</dbReference>
<dbReference type="EMBL" id="KN825511">
    <property type="protein sequence ID" value="KIK90499.1"/>
    <property type="molecule type" value="Genomic_DNA"/>
</dbReference>
<dbReference type="HOGENOM" id="CLU_2518716_0_0_1"/>
<feature type="transmembrane region" description="Helical" evidence="1">
    <location>
        <begin position="54"/>
        <end position="79"/>
    </location>
</feature>
<protein>
    <submittedName>
        <fullName evidence="2">Uncharacterized protein</fullName>
    </submittedName>
</protein>
<keyword evidence="1" id="KW-0812">Transmembrane</keyword>
<evidence type="ECO:0000256" key="1">
    <source>
        <dbReference type="SAM" id="Phobius"/>
    </source>
</evidence>
<accession>A0A0D0DWM3</accession>
<gene>
    <name evidence="2" type="ORF">PAXRUDRAFT_831667</name>
</gene>
<dbReference type="AlphaFoldDB" id="A0A0D0DWM3"/>
<dbReference type="InParanoid" id="A0A0D0DWM3"/>
<name>A0A0D0DWM3_9AGAM</name>
<keyword evidence="3" id="KW-1185">Reference proteome</keyword>
<evidence type="ECO:0000313" key="2">
    <source>
        <dbReference type="EMBL" id="KIK90499.1"/>
    </source>
</evidence>
<evidence type="ECO:0000313" key="3">
    <source>
        <dbReference type="Proteomes" id="UP000054538"/>
    </source>
</evidence>
<keyword evidence="1" id="KW-1133">Transmembrane helix</keyword>